<name>A0AAW4X1X7_9FIRM</name>
<organism evidence="7 8">
    <name type="scientific">Halanaerobium polyolivorans</name>
    <dbReference type="NCBI Taxonomy" id="2886943"/>
    <lineage>
        <taxon>Bacteria</taxon>
        <taxon>Bacillati</taxon>
        <taxon>Bacillota</taxon>
        <taxon>Clostridia</taxon>
        <taxon>Halanaerobiales</taxon>
        <taxon>Halanaerobiaceae</taxon>
        <taxon>Halanaerobium</taxon>
    </lineage>
</organism>
<evidence type="ECO:0000256" key="5">
    <source>
        <dbReference type="SAM" id="Coils"/>
    </source>
</evidence>
<dbReference type="InterPro" id="IPR002052">
    <property type="entry name" value="DNA_methylase_N6_adenine_CS"/>
</dbReference>
<proteinExistence type="inferred from homology"/>
<dbReference type="SUPFAM" id="SSF53335">
    <property type="entry name" value="S-adenosyl-L-methionine-dependent methyltransferases"/>
    <property type="match status" value="1"/>
</dbReference>
<dbReference type="InterPro" id="IPR002941">
    <property type="entry name" value="DNA_methylase_N4/N6"/>
</dbReference>
<sequence>MNDRDRLISLLKELFRFDKAELDFGIYRIMNQKKDEIENFINNDLVQTIDEEMDQLVSKDKELLEEKIEKIKNEAEDLGVNYKESKKYQRVKEELDSLSKSKNIDTNVYNDIYRFFKRYYDNGDFLSKRRYSKDEKYAIPYNGEEVHLHWANNDQYYVKTTEEFDNYSFKKNWVTVNFKVVQAEEEKNNNKSDEDQYFLLKDKDYFDYDSENKEVNIYFEYRSLTKNENKKYKKRNTQADIRDKIFDKLKNEIKSQTEEIYDLGWLINSDKKANPPLKSHLYKYTTKNKSDYFIHKDLEEFLNRELNFFIKNEIMDIDYIGTEEEKSVETYLSKVRVIKNVSKKIISFLAQIEDFQKKLFEKKKFVIDDEYCLTLDKVPERIQDEVFEEILNNKNQLNEWNDLFEEEVKNKSDLYKNDKLKNLVIDTKHFNEVFKENLIDISNNLANSSIIKSENYQALNIIANRYKSEIDCIYIDPPYNTGNDGFAYKDKYKHSSWLQLMKDRLIYSKKLLNKSGVIFISIDYNDGLSTLFTTIFYRTLNIYIQQVLGNL</sequence>
<evidence type="ECO:0000256" key="1">
    <source>
        <dbReference type="ARBA" id="ARBA00006594"/>
    </source>
</evidence>
<accession>A0AAW4X1X7</accession>
<dbReference type="Gene3D" id="3.40.50.150">
    <property type="entry name" value="Vaccinia Virus protein VP39"/>
    <property type="match status" value="1"/>
</dbReference>
<dbReference type="RefSeq" id="WP_229346464.1">
    <property type="nucleotide sequence ID" value="NZ_JAJFAT010000017.1"/>
</dbReference>
<keyword evidence="5" id="KW-0175">Coiled coil</keyword>
<dbReference type="InterPro" id="IPR029063">
    <property type="entry name" value="SAM-dependent_MTases_sf"/>
</dbReference>
<evidence type="ECO:0000256" key="3">
    <source>
        <dbReference type="ARBA" id="ARBA00022679"/>
    </source>
</evidence>
<evidence type="ECO:0000256" key="4">
    <source>
        <dbReference type="ARBA" id="ARBA00022747"/>
    </source>
</evidence>
<dbReference type="Pfam" id="PF01555">
    <property type="entry name" value="N6_N4_Mtase"/>
    <property type="match status" value="1"/>
</dbReference>
<dbReference type="GO" id="GO:0009307">
    <property type="term" value="P:DNA restriction-modification system"/>
    <property type="evidence" value="ECO:0007669"/>
    <property type="project" value="UniProtKB-KW"/>
</dbReference>
<dbReference type="AlphaFoldDB" id="A0AAW4X1X7"/>
<dbReference type="GO" id="GO:0003677">
    <property type="term" value="F:DNA binding"/>
    <property type="evidence" value="ECO:0007669"/>
    <property type="project" value="InterPro"/>
</dbReference>
<dbReference type="GO" id="GO:0032259">
    <property type="term" value="P:methylation"/>
    <property type="evidence" value="ECO:0007669"/>
    <property type="project" value="UniProtKB-KW"/>
</dbReference>
<dbReference type="Proteomes" id="UP001199296">
    <property type="component" value="Unassembled WGS sequence"/>
</dbReference>
<dbReference type="PROSITE" id="PS00092">
    <property type="entry name" value="N6_MTASE"/>
    <property type="match status" value="1"/>
</dbReference>
<evidence type="ECO:0000313" key="8">
    <source>
        <dbReference type="Proteomes" id="UP001199296"/>
    </source>
</evidence>
<keyword evidence="4" id="KW-0680">Restriction system</keyword>
<feature type="domain" description="DNA methylase N-4/N-6" evidence="6">
    <location>
        <begin position="470"/>
        <end position="526"/>
    </location>
</feature>
<comment type="caution">
    <text evidence="7">The sequence shown here is derived from an EMBL/GenBank/DDBJ whole genome shotgun (WGS) entry which is preliminary data.</text>
</comment>
<protein>
    <submittedName>
        <fullName evidence="7">Site-specific DNA-methyltransferase</fullName>
    </submittedName>
</protein>
<keyword evidence="3" id="KW-0808">Transferase</keyword>
<feature type="coiled-coil region" evidence="5">
    <location>
        <begin position="54"/>
        <end position="81"/>
    </location>
</feature>
<comment type="similarity">
    <text evidence="1">Belongs to the N(4)/N(6)-methyltransferase family.</text>
</comment>
<gene>
    <name evidence="7" type="ORF">LJ207_10550</name>
</gene>
<reference evidence="7 8" key="1">
    <citation type="submission" date="2021-10" db="EMBL/GenBank/DDBJ databases">
        <authorList>
            <person name="Grouzdev D.S."/>
            <person name="Pantiukh K.S."/>
            <person name="Krutkina M.S."/>
        </authorList>
    </citation>
    <scope>NUCLEOTIDE SEQUENCE [LARGE SCALE GENOMIC DNA]</scope>
    <source>
        <strain evidence="7 8">Z-7514</strain>
    </source>
</reference>
<evidence type="ECO:0000313" key="7">
    <source>
        <dbReference type="EMBL" id="MCC3145763.1"/>
    </source>
</evidence>
<feature type="non-terminal residue" evidence="7">
    <location>
        <position position="551"/>
    </location>
</feature>
<evidence type="ECO:0000256" key="2">
    <source>
        <dbReference type="ARBA" id="ARBA00022603"/>
    </source>
</evidence>
<evidence type="ECO:0000259" key="6">
    <source>
        <dbReference type="Pfam" id="PF01555"/>
    </source>
</evidence>
<dbReference type="GO" id="GO:0008170">
    <property type="term" value="F:N-methyltransferase activity"/>
    <property type="evidence" value="ECO:0007669"/>
    <property type="project" value="InterPro"/>
</dbReference>
<keyword evidence="8" id="KW-1185">Reference proteome</keyword>
<keyword evidence="2" id="KW-0489">Methyltransferase</keyword>
<dbReference type="EMBL" id="JAJFAT010000017">
    <property type="protein sequence ID" value="MCC3145763.1"/>
    <property type="molecule type" value="Genomic_DNA"/>
</dbReference>